<dbReference type="Proteomes" id="UP001206206">
    <property type="component" value="Unassembled WGS sequence"/>
</dbReference>
<sequence length="183" mass="20117">MPALTSSATARDTPSAEALLRALYASHGSVVLRFAARMLGGDWHRAEDILQEAAIRAWQHAAELGPPGDELRPWLLHVVRNLVIDGYRGRQARPPEEVGQDITHLPVADGVDRALTAQVMVEALRDLAPFQREVLLHVYYMGRSVNQTARVLGLPPGTVKSRTHYAVRALRDCLSSRGVTTTI</sequence>
<keyword evidence="2" id="KW-0805">Transcription regulation</keyword>
<feature type="domain" description="RNA polymerase sigma-70 region 4" evidence="7">
    <location>
        <begin position="123"/>
        <end position="171"/>
    </location>
</feature>
<keyword evidence="9" id="KW-1185">Reference proteome</keyword>
<evidence type="ECO:0000256" key="2">
    <source>
        <dbReference type="ARBA" id="ARBA00023015"/>
    </source>
</evidence>
<dbReference type="SUPFAM" id="SSF88659">
    <property type="entry name" value="Sigma3 and sigma4 domains of RNA polymerase sigma factors"/>
    <property type="match status" value="1"/>
</dbReference>
<dbReference type="PANTHER" id="PTHR43133">
    <property type="entry name" value="RNA POLYMERASE ECF-TYPE SIGMA FACTO"/>
    <property type="match status" value="1"/>
</dbReference>
<feature type="domain" description="RNA polymerase sigma-70 region 2" evidence="6">
    <location>
        <begin position="23"/>
        <end position="91"/>
    </location>
</feature>
<dbReference type="InterPro" id="IPR007627">
    <property type="entry name" value="RNA_pol_sigma70_r2"/>
</dbReference>
<dbReference type="Pfam" id="PF04545">
    <property type="entry name" value="Sigma70_r4"/>
    <property type="match status" value="1"/>
</dbReference>
<dbReference type="CDD" id="cd06171">
    <property type="entry name" value="Sigma70_r4"/>
    <property type="match status" value="1"/>
</dbReference>
<keyword evidence="5" id="KW-0804">Transcription</keyword>
<evidence type="ECO:0000256" key="4">
    <source>
        <dbReference type="ARBA" id="ARBA00023125"/>
    </source>
</evidence>
<evidence type="ECO:0000313" key="9">
    <source>
        <dbReference type="Proteomes" id="UP001206206"/>
    </source>
</evidence>
<gene>
    <name evidence="8" type="ORF">NON19_24555</name>
</gene>
<accession>A0ABT1PIC2</accession>
<dbReference type="RefSeq" id="WP_255931245.1">
    <property type="nucleotide sequence ID" value="NZ_JANFNH010000037.1"/>
</dbReference>
<dbReference type="EMBL" id="JANFNH010000037">
    <property type="protein sequence ID" value="MCQ4045114.1"/>
    <property type="molecule type" value="Genomic_DNA"/>
</dbReference>
<comment type="similarity">
    <text evidence="1">Belongs to the sigma-70 factor family. ECF subfamily.</text>
</comment>
<comment type="caution">
    <text evidence="8">The sequence shown here is derived from an EMBL/GenBank/DDBJ whole genome shotgun (WGS) entry which is preliminary data.</text>
</comment>
<dbReference type="InterPro" id="IPR013325">
    <property type="entry name" value="RNA_pol_sigma_r2"/>
</dbReference>
<evidence type="ECO:0000313" key="8">
    <source>
        <dbReference type="EMBL" id="MCQ4045114.1"/>
    </source>
</evidence>
<keyword evidence="4" id="KW-0238">DNA-binding</keyword>
<dbReference type="Gene3D" id="1.10.10.10">
    <property type="entry name" value="Winged helix-like DNA-binding domain superfamily/Winged helix DNA-binding domain"/>
    <property type="match status" value="1"/>
</dbReference>
<name>A0ABT1PIC2_9ACTN</name>
<proteinExistence type="inferred from homology"/>
<reference evidence="8 9" key="1">
    <citation type="submission" date="2022-06" db="EMBL/GenBank/DDBJ databases">
        <title>Draft genome sequence of type strain Streptomyces rubrisoli DSM 42083.</title>
        <authorList>
            <person name="Duangmal K."/>
            <person name="Klaysubun C."/>
        </authorList>
    </citation>
    <scope>NUCLEOTIDE SEQUENCE [LARGE SCALE GENOMIC DNA]</scope>
    <source>
        <strain evidence="8 9">DSM 42083</strain>
    </source>
</reference>
<evidence type="ECO:0000259" key="7">
    <source>
        <dbReference type="Pfam" id="PF04545"/>
    </source>
</evidence>
<dbReference type="InterPro" id="IPR007630">
    <property type="entry name" value="RNA_pol_sigma70_r4"/>
</dbReference>
<evidence type="ECO:0000256" key="5">
    <source>
        <dbReference type="ARBA" id="ARBA00023163"/>
    </source>
</evidence>
<dbReference type="Pfam" id="PF04542">
    <property type="entry name" value="Sigma70_r2"/>
    <property type="match status" value="1"/>
</dbReference>
<organism evidence="8 9">
    <name type="scientific">Streptantibioticus rubrisoli</name>
    <dbReference type="NCBI Taxonomy" id="1387313"/>
    <lineage>
        <taxon>Bacteria</taxon>
        <taxon>Bacillati</taxon>
        <taxon>Actinomycetota</taxon>
        <taxon>Actinomycetes</taxon>
        <taxon>Kitasatosporales</taxon>
        <taxon>Streptomycetaceae</taxon>
        <taxon>Streptantibioticus</taxon>
    </lineage>
</organism>
<dbReference type="InterPro" id="IPR013324">
    <property type="entry name" value="RNA_pol_sigma_r3/r4-like"/>
</dbReference>
<dbReference type="InterPro" id="IPR036388">
    <property type="entry name" value="WH-like_DNA-bd_sf"/>
</dbReference>
<dbReference type="SUPFAM" id="SSF88946">
    <property type="entry name" value="Sigma2 domain of RNA polymerase sigma factors"/>
    <property type="match status" value="1"/>
</dbReference>
<evidence type="ECO:0000256" key="3">
    <source>
        <dbReference type="ARBA" id="ARBA00023082"/>
    </source>
</evidence>
<dbReference type="Gene3D" id="1.10.1740.10">
    <property type="match status" value="1"/>
</dbReference>
<evidence type="ECO:0000259" key="6">
    <source>
        <dbReference type="Pfam" id="PF04542"/>
    </source>
</evidence>
<dbReference type="PANTHER" id="PTHR43133:SF52">
    <property type="entry name" value="ECF RNA POLYMERASE SIGMA FACTOR SIGL"/>
    <property type="match status" value="1"/>
</dbReference>
<dbReference type="NCBIfam" id="TIGR02937">
    <property type="entry name" value="sigma70-ECF"/>
    <property type="match status" value="1"/>
</dbReference>
<keyword evidence="3" id="KW-0731">Sigma factor</keyword>
<evidence type="ECO:0000256" key="1">
    <source>
        <dbReference type="ARBA" id="ARBA00010641"/>
    </source>
</evidence>
<dbReference type="InterPro" id="IPR039425">
    <property type="entry name" value="RNA_pol_sigma-70-like"/>
</dbReference>
<protein>
    <submittedName>
        <fullName evidence="8">Sigma-70 family RNA polymerase sigma factor</fullName>
    </submittedName>
</protein>
<dbReference type="InterPro" id="IPR014284">
    <property type="entry name" value="RNA_pol_sigma-70_dom"/>
</dbReference>